<protein>
    <submittedName>
        <fullName evidence="1">Uncharacterized protein</fullName>
    </submittedName>
</protein>
<keyword evidence="2" id="KW-1185">Reference proteome</keyword>
<dbReference type="Proteomes" id="UP000817854">
    <property type="component" value="Unassembled WGS sequence"/>
</dbReference>
<evidence type="ECO:0000313" key="1">
    <source>
        <dbReference type="EMBL" id="NHN24950.1"/>
    </source>
</evidence>
<comment type="caution">
    <text evidence="1">The sequence shown here is derived from an EMBL/GenBank/DDBJ whole genome shotgun (WGS) entry which is preliminary data.</text>
</comment>
<reference evidence="2" key="1">
    <citation type="submission" date="2019-05" db="EMBL/GenBank/DDBJ databases">
        <title>Flavobacterium profundi sp. nov., isolated from a deep-sea seamount.</title>
        <authorList>
            <person name="Zhang D.-C."/>
        </authorList>
    </citation>
    <scope>NUCLEOTIDE SEQUENCE [LARGE SCALE GENOMIC DNA]</scope>
    <source>
        <strain evidence="2">EC11</strain>
    </source>
</reference>
<accession>A0ABX0IMD1</accession>
<dbReference type="EMBL" id="VEVQ02000002">
    <property type="protein sequence ID" value="NHN24950.1"/>
    <property type="molecule type" value="Genomic_DNA"/>
</dbReference>
<reference evidence="1 2" key="3">
    <citation type="submission" date="2020-02" db="EMBL/GenBank/DDBJ databases">
        <title>Flavobacterium profundi sp. nov., isolated from a deep-sea seamount.</title>
        <authorList>
            <person name="Zhang D.-C."/>
        </authorList>
    </citation>
    <scope>NUCLEOTIDE SEQUENCE [LARGE SCALE GENOMIC DNA]</scope>
    <source>
        <strain evidence="1 2">EC11</strain>
    </source>
</reference>
<reference evidence="1 2" key="2">
    <citation type="submission" date="2019-05" db="EMBL/GenBank/DDBJ databases">
        <authorList>
            <person name="Lianzixin W."/>
        </authorList>
    </citation>
    <scope>NUCLEOTIDE SEQUENCE [LARGE SCALE GENOMIC DNA]</scope>
    <source>
        <strain evidence="1 2">EC11</strain>
    </source>
</reference>
<name>A0ABX0IMD1_9FLAO</name>
<gene>
    <name evidence="1" type="ORF">FIA58_004595</name>
</gene>
<organism evidence="1 2">
    <name type="scientific">Flavobacterium jejuense</name>
    <dbReference type="NCBI Taxonomy" id="1544455"/>
    <lineage>
        <taxon>Bacteria</taxon>
        <taxon>Pseudomonadati</taxon>
        <taxon>Bacteroidota</taxon>
        <taxon>Flavobacteriia</taxon>
        <taxon>Flavobacteriales</taxon>
        <taxon>Flavobacteriaceae</taxon>
        <taxon>Flavobacterium</taxon>
    </lineage>
</organism>
<evidence type="ECO:0000313" key="2">
    <source>
        <dbReference type="Proteomes" id="UP000817854"/>
    </source>
</evidence>
<sequence>MASCVQCGDFTKCNGDYEVIVSDTNNLEYIMSLIKQALQIERNNQ</sequence>
<proteinExistence type="predicted"/>
<dbReference type="RefSeq" id="WP_165928837.1">
    <property type="nucleotide sequence ID" value="NZ_VEVQ02000002.1"/>
</dbReference>